<protein>
    <submittedName>
        <fullName evidence="2">Uncharacterized protein</fullName>
    </submittedName>
</protein>
<dbReference type="RefSeq" id="WP_346079512.1">
    <property type="nucleotide sequence ID" value="NZ_BAAATL010000007.1"/>
</dbReference>
<dbReference type="Proteomes" id="UP001501721">
    <property type="component" value="Unassembled WGS sequence"/>
</dbReference>
<reference evidence="2 3" key="1">
    <citation type="journal article" date="2019" name="Int. J. Syst. Evol. Microbiol.">
        <title>The Global Catalogue of Microorganisms (GCM) 10K type strain sequencing project: providing services to taxonomists for standard genome sequencing and annotation.</title>
        <authorList>
            <consortium name="The Broad Institute Genomics Platform"/>
            <consortium name="The Broad Institute Genome Sequencing Center for Infectious Disease"/>
            <person name="Wu L."/>
            <person name="Ma J."/>
        </authorList>
    </citation>
    <scope>NUCLEOTIDE SEQUENCE [LARGE SCALE GENOMIC DNA]</scope>
    <source>
        <strain evidence="2 3">JCM 6923</strain>
    </source>
</reference>
<proteinExistence type="predicted"/>
<comment type="caution">
    <text evidence="2">The sequence shown here is derived from an EMBL/GenBank/DDBJ whole genome shotgun (WGS) entry which is preliminary data.</text>
</comment>
<name>A0ABN3L1D1_9ACTN</name>
<evidence type="ECO:0000313" key="2">
    <source>
        <dbReference type="EMBL" id="GAA2476010.1"/>
    </source>
</evidence>
<accession>A0ABN3L1D1</accession>
<evidence type="ECO:0000313" key="3">
    <source>
        <dbReference type="Proteomes" id="UP001501721"/>
    </source>
</evidence>
<gene>
    <name evidence="2" type="ORF">GCM10010422_19440</name>
</gene>
<feature type="region of interest" description="Disordered" evidence="1">
    <location>
        <begin position="619"/>
        <end position="639"/>
    </location>
</feature>
<organism evidence="2 3">
    <name type="scientific">Streptomyces graminearus</name>
    <dbReference type="NCBI Taxonomy" id="284030"/>
    <lineage>
        <taxon>Bacteria</taxon>
        <taxon>Bacillati</taxon>
        <taxon>Actinomycetota</taxon>
        <taxon>Actinomycetes</taxon>
        <taxon>Kitasatosporales</taxon>
        <taxon>Streptomycetaceae</taxon>
        <taxon>Streptomyces</taxon>
    </lineage>
</organism>
<keyword evidence="3" id="KW-1185">Reference proteome</keyword>
<evidence type="ECO:0000256" key="1">
    <source>
        <dbReference type="SAM" id="MobiDB-lite"/>
    </source>
</evidence>
<dbReference type="EMBL" id="BAAATL010000007">
    <property type="protein sequence ID" value="GAA2476010.1"/>
    <property type="molecule type" value="Genomic_DNA"/>
</dbReference>
<sequence>MDAGDYLAQQIEAMRQMLADTEPASLRTSYLADPSAGNPVLQGSTATALVPRWNERSSGLWVPASFQEPAPIDLTAVYLTPEEIFGFQLPADYTRRQLQRLPLEGVLRFCALALNALAVPGASASEVDQQFADRLFREPIRGRVLNLLRDETRRLLVPQAFMLLARMAMEASPDTLSEGTSQGDVLGAFFALTQMMGVFPDSGPTIIGDRPGTLGREIIANQHFNHNWSVAGFLARYARRWLQLPAEHQGEPGIVDLGEVYRDCTGIQFDSLAAVAGYLWMVTTSGRFVIEPGELGGLNIPAEQVEAVLALISTDLSGMREAVRSQQPDQRTEWAFDPFQQWPVLRLPEGRLLVLDPRHLLNRAFGWLPIWDIKFPPPGHTRPVGHRKLAARAESALRHLSEVYVSEVLHRIVGDEGTTRRVYDDAELKAAYTAEGQRIADAAIDYPGTWIVIEVTTSQLRREAATAVPGESQIEDIDKLIEELDQIDATIAALRRDEAALTGTSAPAERRYLPLLVLPEGFPVNPVTLTVIRERARARGLLQALDTDPVEIVDIEELEMIEGIQEESGPGMLDILRGKQSGGLRNAAVRDHIFHVMRLHPSRPARQSELLDAALKPLADALPRPPHGGTVTDHNRPRG</sequence>